<name>A0AAD5PGM8_9FUNG</name>
<accession>A0AAD5PGM8</accession>
<dbReference type="Proteomes" id="UP001209540">
    <property type="component" value="Unassembled WGS sequence"/>
</dbReference>
<dbReference type="EMBL" id="JAIXMP010000011">
    <property type="protein sequence ID" value="KAI9265148.1"/>
    <property type="molecule type" value="Genomic_DNA"/>
</dbReference>
<feature type="compositionally biased region" description="Polar residues" evidence="1">
    <location>
        <begin position="167"/>
        <end position="180"/>
    </location>
</feature>
<keyword evidence="2" id="KW-1133">Transmembrane helix</keyword>
<feature type="transmembrane region" description="Helical" evidence="2">
    <location>
        <begin position="305"/>
        <end position="324"/>
    </location>
</feature>
<keyword evidence="2" id="KW-0472">Membrane</keyword>
<feature type="region of interest" description="Disordered" evidence="1">
    <location>
        <begin position="375"/>
        <end position="421"/>
    </location>
</feature>
<feature type="region of interest" description="Disordered" evidence="1">
    <location>
        <begin position="167"/>
        <end position="205"/>
    </location>
</feature>
<evidence type="ECO:0000313" key="4">
    <source>
        <dbReference type="Proteomes" id="UP001209540"/>
    </source>
</evidence>
<keyword evidence="4" id="KW-1185">Reference proteome</keyword>
<feature type="transmembrane region" description="Helical" evidence="2">
    <location>
        <begin position="282"/>
        <end position="299"/>
    </location>
</feature>
<evidence type="ECO:0008006" key="5">
    <source>
        <dbReference type="Google" id="ProtNLM"/>
    </source>
</evidence>
<gene>
    <name evidence="3" type="ORF">BDA99DRAFT_559222</name>
</gene>
<feature type="compositionally biased region" description="Polar residues" evidence="1">
    <location>
        <begin position="84"/>
        <end position="100"/>
    </location>
</feature>
<evidence type="ECO:0000256" key="2">
    <source>
        <dbReference type="SAM" id="Phobius"/>
    </source>
</evidence>
<evidence type="ECO:0000313" key="3">
    <source>
        <dbReference type="EMBL" id="KAI9265148.1"/>
    </source>
</evidence>
<keyword evidence="2" id="KW-0812">Transmembrane</keyword>
<feature type="compositionally biased region" description="Polar residues" evidence="1">
    <location>
        <begin position="404"/>
        <end position="415"/>
    </location>
</feature>
<feature type="region of interest" description="Disordered" evidence="1">
    <location>
        <begin position="84"/>
        <end position="143"/>
    </location>
</feature>
<proteinExistence type="predicted"/>
<evidence type="ECO:0000256" key="1">
    <source>
        <dbReference type="SAM" id="MobiDB-lite"/>
    </source>
</evidence>
<reference evidence="3" key="1">
    <citation type="journal article" date="2022" name="IScience">
        <title>Evolution of zygomycete secretomes and the origins of terrestrial fungal ecologies.</title>
        <authorList>
            <person name="Chang Y."/>
            <person name="Wang Y."/>
            <person name="Mondo S."/>
            <person name="Ahrendt S."/>
            <person name="Andreopoulos W."/>
            <person name="Barry K."/>
            <person name="Beard J."/>
            <person name="Benny G.L."/>
            <person name="Blankenship S."/>
            <person name="Bonito G."/>
            <person name="Cuomo C."/>
            <person name="Desiro A."/>
            <person name="Gervers K.A."/>
            <person name="Hundley H."/>
            <person name="Kuo A."/>
            <person name="LaButti K."/>
            <person name="Lang B.F."/>
            <person name="Lipzen A."/>
            <person name="O'Donnell K."/>
            <person name="Pangilinan J."/>
            <person name="Reynolds N."/>
            <person name="Sandor L."/>
            <person name="Smith M.E."/>
            <person name="Tsang A."/>
            <person name="Grigoriev I.V."/>
            <person name="Stajich J.E."/>
            <person name="Spatafora J.W."/>
        </authorList>
    </citation>
    <scope>NUCLEOTIDE SEQUENCE</scope>
    <source>
        <strain evidence="3">RSA 2281</strain>
    </source>
</reference>
<organism evidence="3 4">
    <name type="scientific">Phascolomyces articulosus</name>
    <dbReference type="NCBI Taxonomy" id="60185"/>
    <lineage>
        <taxon>Eukaryota</taxon>
        <taxon>Fungi</taxon>
        <taxon>Fungi incertae sedis</taxon>
        <taxon>Mucoromycota</taxon>
        <taxon>Mucoromycotina</taxon>
        <taxon>Mucoromycetes</taxon>
        <taxon>Mucorales</taxon>
        <taxon>Lichtheimiaceae</taxon>
        <taxon>Phascolomyces</taxon>
    </lineage>
</organism>
<comment type="caution">
    <text evidence="3">The sequence shown here is derived from an EMBL/GenBank/DDBJ whole genome shotgun (WGS) entry which is preliminary data.</text>
</comment>
<sequence length="446" mass="51800">MSPQINKPIRRSSAISLDTFTYNNTEVSTSIQLRRRSFTLGHGVNNVSNNNTEQQCTAPHNKQHYIDTIQSSQKKDEEYLSISQETDSNISSNLSTIPSINNRNRRRSSMIHGTMDRLEGYRRSSQLPTQHEEETDTQQTSQYDDELRRNIHGSQIYNVNALTPTSLEEPSYSEQLQPTVSHPRHLQRSELPSIHRSSTLASRPPSYKAYATSEQNIQREQEWGALVRLQKLYQHERRLERGGTWFKTLLWNSSGEEVENGPFRWRDVFAACVHEQFQGFHMTFWIVFLVFVGAISVFLPNLSNATFALWIPLIVYVLIAIFMLRQRRKRKEKIQKLECQVVHAREHRIQELVRAVELPENHYFVTEHSRIGHTHPVTTLLPPPPTYQRNETEASPPNLAPRNSDINNGINLENDTCQRDHTEEIAEAEEQQQRMFAEQCQSNQSR</sequence>
<dbReference type="AlphaFoldDB" id="A0AAD5PGM8"/>
<reference evidence="3" key="2">
    <citation type="submission" date="2023-02" db="EMBL/GenBank/DDBJ databases">
        <authorList>
            <consortium name="DOE Joint Genome Institute"/>
            <person name="Mondo S.J."/>
            <person name="Chang Y."/>
            <person name="Wang Y."/>
            <person name="Ahrendt S."/>
            <person name="Andreopoulos W."/>
            <person name="Barry K."/>
            <person name="Beard J."/>
            <person name="Benny G.L."/>
            <person name="Blankenship S."/>
            <person name="Bonito G."/>
            <person name="Cuomo C."/>
            <person name="Desiro A."/>
            <person name="Gervers K.A."/>
            <person name="Hundley H."/>
            <person name="Kuo A."/>
            <person name="LaButti K."/>
            <person name="Lang B.F."/>
            <person name="Lipzen A."/>
            <person name="O'Donnell K."/>
            <person name="Pangilinan J."/>
            <person name="Reynolds N."/>
            <person name="Sandor L."/>
            <person name="Smith M.W."/>
            <person name="Tsang A."/>
            <person name="Grigoriev I.V."/>
            <person name="Stajich J.E."/>
            <person name="Spatafora J.W."/>
        </authorList>
    </citation>
    <scope>NUCLEOTIDE SEQUENCE</scope>
    <source>
        <strain evidence="3">RSA 2281</strain>
    </source>
</reference>
<protein>
    <recommendedName>
        <fullName evidence="5">Transmembrane protein</fullName>
    </recommendedName>
</protein>